<sequence>MAKLVGLGDISPRNASIWLRAAGMAPAPVAMKNLAAKWDLTVRHVHNVRRSVSLRLPATGTVATRAPAPCPAVLEAALAAVHAQLDVGDHDLRQDATRALDTLAAQMRGAPVPRSKTRPQGSAARSRGYRLRSHLKEHVERLPPEATSRYPAPFLAIGQPLPASLIPLVPATVHSGSRPPDTDWLAGLLHDLRDAHSSKNGRAAALTEVCLWALAQYPASPDADLESEMLRICAIELRQQSARMAAVWAAQRIRQLQGPYVPAALYAVHDEAIALRGNGYHLRALHVLRQALEDAKRAECEEAERHLITCVLTSQLVHVALDLRHQAAPLDALPLSRSYFDFSQQAGAHFYLPAAARSRFETEFVLATDRARRERERFWIPASVRRMYDTTDEIIRASGSEMWTAQWAILTMQLGIGHRDSDAITAAAEEFAGFVSTVPWIRRDHPAELVHYNLVRNRAVKANPTLDNRLPPL</sequence>
<dbReference type="EMBL" id="JAQOSK010000022">
    <property type="protein sequence ID" value="MDC2960422.1"/>
    <property type="molecule type" value="Genomic_DNA"/>
</dbReference>
<dbReference type="Proteomes" id="UP001221328">
    <property type="component" value="Unassembled WGS sequence"/>
</dbReference>
<protein>
    <submittedName>
        <fullName evidence="2">Uncharacterized protein</fullName>
    </submittedName>
</protein>
<comment type="caution">
    <text evidence="2">The sequence shown here is derived from an EMBL/GenBank/DDBJ whole genome shotgun (WGS) entry which is preliminary data.</text>
</comment>
<gene>
    <name evidence="2" type="ORF">PO587_38965</name>
</gene>
<evidence type="ECO:0000256" key="1">
    <source>
        <dbReference type="SAM" id="MobiDB-lite"/>
    </source>
</evidence>
<name>A0ABT5G765_9ACTN</name>
<proteinExistence type="predicted"/>
<accession>A0ABT5G765</accession>
<evidence type="ECO:0000313" key="3">
    <source>
        <dbReference type="Proteomes" id="UP001221328"/>
    </source>
</evidence>
<keyword evidence="3" id="KW-1185">Reference proteome</keyword>
<dbReference type="RefSeq" id="WP_272178570.1">
    <property type="nucleotide sequence ID" value="NZ_JAQOSK010000022.1"/>
</dbReference>
<feature type="region of interest" description="Disordered" evidence="1">
    <location>
        <begin position="108"/>
        <end position="128"/>
    </location>
</feature>
<reference evidence="2 3" key="1">
    <citation type="journal article" date="2015" name="Int. J. Syst. Evol. Microbiol.">
        <title>Streptomyces gilvifuscus sp. nov., an actinomycete that produces antibacterial compounds isolated from soil.</title>
        <authorList>
            <person name="Nguyen T.M."/>
            <person name="Kim J."/>
        </authorList>
    </citation>
    <scope>NUCLEOTIDE SEQUENCE [LARGE SCALE GENOMIC DNA]</scope>
    <source>
        <strain evidence="2 3">T113</strain>
    </source>
</reference>
<evidence type="ECO:0000313" key="2">
    <source>
        <dbReference type="EMBL" id="MDC2960422.1"/>
    </source>
</evidence>
<organism evidence="2 3">
    <name type="scientific">Streptomyces gilvifuscus</name>
    <dbReference type="NCBI Taxonomy" id="1550617"/>
    <lineage>
        <taxon>Bacteria</taxon>
        <taxon>Bacillati</taxon>
        <taxon>Actinomycetota</taxon>
        <taxon>Actinomycetes</taxon>
        <taxon>Kitasatosporales</taxon>
        <taxon>Streptomycetaceae</taxon>
        <taxon>Streptomyces</taxon>
    </lineage>
</organism>